<evidence type="ECO:0000313" key="3">
    <source>
        <dbReference type="EMBL" id="KJK34400.1"/>
    </source>
</evidence>
<dbReference type="InterPro" id="IPR004964">
    <property type="entry name" value="PhzA_PhzB"/>
</dbReference>
<dbReference type="EMBL" id="JYJH01000048">
    <property type="protein sequence ID" value="KJK34400.1"/>
    <property type="molecule type" value="Genomic_DNA"/>
</dbReference>
<name>A0A0M2GHG5_9ACTN</name>
<dbReference type="AlphaFoldDB" id="A0A0M2GHG5"/>
<accession>A0A0M2GHG5</accession>
<organism evidence="3 4">
    <name type="scientific">Streptomyces variegatus</name>
    <dbReference type="NCBI Taxonomy" id="284040"/>
    <lineage>
        <taxon>Bacteria</taxon>
        <taxon>Bacillati</taxon>
        <taxon>Actinomycetota</taxon>
        <taxon>Actinomycetes</taxon>
        <taxon>Kitasatosporales</taxon>
        <taxon>Streptomycetaceae</taxon>
        <taxon>Streptomyces</taxon>
    </lineage>
</organism>
<dbReference type="Proteomes" id="UP000034786">
    <property type="component" value="Unassembled WGS sequence"/>
</dbReference>
<dbReference type="STRING" id="284040.UK15_36200"/>
<dbReference type="PATRIC" id="fig|284040.3.peg.6455"/>
<dbReference type="Gene3D" id="3.10.450.50">
    <property type="match status" value="1"/>
</dbReference>
<keyword evidence="4" id="KW-1185">Reference proteome</keyword>
<reference evidence="4" key="1">
    <citation type="submission" date="2015-02" db="EMBL/GenBank/DDBJ databases">
        <authorList>
            <person name="Ju K.-S."/>
            <person name="Doroghazi J.R."/>
            <person name="Metcalf W."/>
        </authorList>
    </citation>
    <scope>NUCLEOTIDE SEQUENCE [LARGE SCALE GENOMIC DNA]</scope>
    <source>
        <strain evidence="4">NRRL B-16380</strain>
    </source>
</reference>
<dbReference type="InterPro" id="IPR032710">
    <property type="entry name" value="NTF2-like_dom_sf"/>
</dbReference>
<keyword evidence="2" id="KW-0045">Antibiotic biosynthesis</keyword>
<protein>
    <submittedName>
        <fullName evidence="3">Phenazine biosynthesis protein</fullName>
    </submittedName>
</protein>
<evidence type="ECO:0000256" key="2">
    <source>
        <dbReference type="ARBA" id="ARBA00023194"/>
    </source>
</evidence>
<dbReference type="SUPFAM" id="SSF54427">
    <property type="entry name" value="NTF2-like"/>
    <property type="match status" value="1"/>
</dbReference>
<dbReference type="RefSeq" id="WP_031144169.1">
    <property type="nucleotide sequence ID" value="NZ_JBMVBE010000013.1"/>
</dbReference>
<sequence length="169" mass="19642">MTSSRHPQPGTAAAVFTDHHDLRARNRRAVEQYMETGAEARLRRYTLYTEDGSACLFNTDIGRPILVQGREKLKRHGELSLEVLPDWQWIDVHIYETQDPAVIWVECDGEGTIRFPGYPEGRYRNHFIHGFTLRDGRIVSSREYTNPIEHMRALSIETPHIKRDWIPSS</sequence>
<comment type="caution">
    <text evidence="3">The sequence shown here is derived from an EMBL/GenBank/DDBJ whole genome shotgun (WGS) entry which is preliminary data.</text>
</comment>
<comment type="similarity">
    <text evidence="1">Belongs to the PhzA/PhzB family.</text>
</comment>
<gene>
    <name evidence="3" type="ORF">UK15_36200</name>
</gene>
<dbReference type="GO" id="GO:0017000">
    <property type="term" value="P:antibiotic biosynthetic process"/>
    <property type="evidence" value="ECO:0007669"/>
    <property type="project" value="UniProtKB-KW"/>
</dbReference>
<evidence type="ECO:0000313" key="4">
    <source>
        <dbReference type="Proteomes" id="UP000034786"/>
    </source>
</evidence>
<evidence type="ECO:0000256" key="1">
    <source>
        <dbReference type="ARBA" id="ARBA00009377"/>
    </source>
</evidence>
<proteinExistence type="inferred from homology"/>
<dbReference type="Pfam" id="PF03284">
    <property type="entry name" value="PHZA_PHZB"/>
    <property type="match status" value="1"/>
</dbReference>